<dbReference type="InterPro" id="IPR011200">
    <property type="entry name" value="UCP012608"/>
</dbReference>
<dbReference type="EMBL" id="OBQI01000001">
    <property type="protein sequence ID" value="SOC46165.1"/>
    <property type="molecule type" value="Genomic_DNA"/>
</dbReference>
<name>A0A285UW74_9ACTN</name>
<dbReference type="Proteomes" id="UP000219435">
    <property type="component" value="Unassembled WGS sequence"/>
</dbReference>
<accession>A0A285UW74</accession>
<dbReference type="AlphaFoldDB" id="A0A285UW74"/>
<gene>
    <name evidence="1" type="ORF">SAMN05660748_0083</name>
</gene>
<dbReference type="RefSeq" id="WP_097193088.1">
    <property type="nucleotide sequence ID" value="NZ_OBQI01000001.1"/>
</dbReference>
<dbReference type="Pfam" id="PF10094">
    <property type="entry name" value="DUF2332"/>
    <property type="match status" value="1"/>
</dbReference>
<reference evidence="2" key="1">
    <citation type="submission" date="2017-08" db="EMBL/GenBank/DDBJ databases">
        <authorList>
            <person name="Varghese N."/>
            <person name="Submissions S."/>
        </authorList>
    </citation>
    <scope>NUCLEOTIDE SEQUENCE [LARGE SCALE GENOMIC DNA]</scope>
    <source>
        <strain evidence="2">DSM 4725</strain>
    </source>
</reference>
<keyword evidence="2" id="KW-1185">Reference proteome</keyword>
<evidence type="ECO:0000313" key="1">
    <source>
        <dbReference type="EMBL" id="SOC46165.1"/>
    </source>
</evidence>
<evidence type="ECO:0000313" key="2">
    <source>
        <dbReference type="Proteomes" id="UP000219435"/>
    </source>
</evidence>
<dbReference type="OrthoDB" id="8899077at2"/>
<organism evidence="1 2">
    <name type="scientific">Blastococcus aggregatus</name>
    <dbReference type="NCBI Taxonomy" id="38502"/>
    <lineage>
        <taxon>Bacteria</taxon>
        <taxon>Bacillati</taxon>
        <taxon>Actinomycetota</taxon>
        <taxon>Actinomycetes</taxon>
        <taxon>Geodermatophilales</taxon>
        <taxon>Geodermatophilaceae</taxon>
        <taxon>Blastococcus</taxon>
    </lineage>
</organism>
<protein>
    <recommendedName>
        <fullName evidence="3">DUF2332 domain-containing protein</fullName>
    </recommendedName>
</protein>
<evidence type="ECO:0008006" key="3">
    <source>
        <dbReference type="Google" id="ProtNLM"/>
    </source>
</evidence>
<proteinExistence type="predicted"/>
<sequence length="355" mass="38263">MDERAAVAKEFVGARAEDFPTSPLYRALRPVVAEQPQILDMLGYRRAGQQAPYLFFGAVHHLVLGGAEHPLRDFFASVVGDAARSPEEAGPALIDFCDTYRPELDQLIRTRLVQTNAVRRAVGLRYALAVIAETCDQPVHLVEVGASAGTLLHVDRYRFRIAGRSFGPADAAVTIDSDWRGDSLPEMGVIPTIASRTGIDLHPVDATDPEERAWLRALVWPENSADAGLLDAALAGLAADPPRLIAGDGIDVCPDLGRQLPSGEPRVVFHAATRMHVPPDRRAAFDQAIDSMGERGPLFHVWLEPGHVPHEGDTADDRPVLRFHGPGTGGTQPLVQIAGHGQWLAPVDAELGGEA</sequence>